<proteinExistence type="predicted"/>
<dbReference type="InterPro" id="IPR040410">
    <property type="entry name" value="UPF0658_Golgi"/>
</dbReference>
<dbReference type="GeneID" id="43655272"/>
<feature type="transmembrane region" description="Helical" evidence="1">
    <location>
        <begin position="255"/>
        <end position="274"/>
    </location>
</feature>
<reference evidence="2 3" key="1">
    <citation type="submission" date="2019-04" db="EMBL/GenBank/DDBJ databases">
        <title>Friends and foes A comparative genomics studyof 23 Aspergillus species from section Flavi.</title>
        <authorList>
            <consortium name="DOE Joint Genome Institute"/>
            <person name="Kjaerbolling I."/>
            <person name="Vesth T."/>
            <person name="Frisvad J.C."/>
            <person name="Nybo J.L."/>
            <person name="Theobald S."/>
            <person name="Kildgaard S."/>
            <person name="Isbrandt T."/>
            <person name="Kuo A."/>
            <person name="Sato A."/>
            <person name="Lyhne E.K."/>
            <person name="Kogle M.E."/>
            <person name="Wiebenga A."/>
            <person name="Kun R.S."/>
            <person name="Lubbers R.J."/>
            <person name="Makela M.R."/>
            <person name="Barry K."/>
            <person name="Chovatia M."/>
            <person name="Clum A."/>
            <person name="Daum C."/>
            <person name="Haridas S."/>
            <person name="He G."/>
            <person name="LaButti K."/>
            <person name="Lipzen A."/>
            <person name="Mondo S."/>
            <person name="Riley R."/>
            <person name="Salamov A."/>
            <person name="Simmons B.A."/>
            <person name="Magnuson J.K."/>
            <person name="Henrissat B."/>
            <person name="Mortensen U.H."/>
            <person name="Larsen T.O."/>
            <person name="Devries R.P."/>
            <person name="Grigoriev I.V."/>
            <person name="Machida M."/>
            <person name="Baker S.E."/>
            <person name="Andersen M.R."/>
        </authorList>
    </citation>
    <scope>NUCLEOTIDE SEQUENCE [LARGE SCALE GENOMIC DNA]</scope>
    <source>
        <strain evidence="2 3">CBS 763.97</strain>
    </source>
</reference>
<feature type="transmembrane region" description="Helical" evidence="1">
    <location>
        <begin position="213"/>
        <end position="235"/>
    </location>
</feature>
<name>A0A5N6ZUU0_9EURO</name>
<feature type="transmembrane region" description="Helical" evidence="1">
    <location>
        <begin position="67"/>
        <end position="86"/>
    </location>
</feature>
<dbReference type="AlphaFoldDB" id="A0A5N6ZUU0"/>
<keyword evidence="1" id="KW-1133">Transmembrane helix</keyword>
<dbReference type="GO" id="GO:0005794">
    <property type="term" value="C:Golgi apparatus"/>
    <property type="evidence" value="ECO:0007669"/>
    <property type="project" value="TreeGrafter"/>
</dbReference>
<keyword evidence="1" id="KW-0812">Transmembrane</keyword>
<dbReference type="EMBL" id="ML737739">
    <property type="protein sequence ID" value="KAE8361337.1"/>
    <property type="molecule type" value="Genomic_DNA"/>
</dbReference>
<feature type="transmembrane region" description="Helical" evidence="1">
    <location>
        <begin position="186"/>
        <end position="206"/>
    </location>
</feature>
<evidence type="ECO:0000313" key="3">
    <source>
        <dbReference type="Proteomes" id="UP000326268"/>
    </source>
</evidence>
<protein>
    <submittedName>
        <fullName evidence="2">Uncharacterized protein</fullName>
    </submittedName>
</protein>
<feature type="transmembrane region" description="Helical" evidence="1">
    <location>
        <begin position="42"/>
        <end position="60"/>
    </location>
</feature>
<keyword evidence="1" id="KW-0472">Membrane</keyword>
<gene>
    <name evidence="2" type="ORF">BDV27DRAFT_147903</name>
</gene>
<dbReference type="OrthoDB" id="10252009at2759"/>
<dbReference type="PANTHER" id="PTHR34391">
    <property type="entry name" value="UPF0658 GOLGI APPARATUS MEMBRANE PROTEIN C1952.10C-RELATED"/>
    <property type="match status" value="1"/>
</dbReference>
<keyword evidence="3" id="KW-1185">Reference proteome</keyword>
<evidence type="ECO:0000313" key="2">
    <source>
        <dbReference type="EMBL" id="KAE8361337.1"/>
    </source>
</evidence>
<dbReference type="RefSeq" id="XP_031924418.1">
    <property type="nucleotide sequence ID" value="XM_032070826.1"/>
</dbReference>
<organism evidence="2 3">
    <name type="scientific">Aspergillus caelatus</name>
    <dbReference type="NCBI Taxonomy" id="61420"/>
    <lineage>
        <taxon>Eukaryota</taxon>
        <taxon>Fungi</taxon>
        <taxon>Dikarya</taxon>
        <taxon>Ascomycota</taxon>
        <taxon>Pezizomycotina</taxon>
        <taxon>Eurotiomycetes</taxon>
        <taxon>Eurotiomycetidae</taxon>
        <taxon>Eurotiales</taxon>
        <taxon>Aspergillaceae</taxon>
        <taxon>Aspergillus</taxon>
        <taxon>Aspergillus subgen. Circumdati</taxon>
    </lineage>
</organism>
<feature type="transmembrane region" description="Helical" evidence="1">
    <location>
        <begin position="12"/>
        <end position="30"/>
    </location>
</feature>
<dbReference type="Proteomes" id="UP000326268">
    <property type="component" value="Unassembled WGS sequence"/>
</dbReference>
<feature type="transmembrane region" description="Helical" evidence="1">
    <location>
        <begin position="150"/>
        <end position="174"/>
    </location>
</feature>
<sequence length="301" mass="34299">MYSRQKQWERVFLGRFVLVEWVSWFGRQSIHLPVSYSTPTQLTIFIFCFVYEVILSLVALDQKHDILMIALCVCNTCNFVFSVLGYRDQSDLVEAGQDIWPRVRPPLIAISVVVGVSTCLMWISAFQLHRDFAWSIYRRVNGDAAMKTRYLNYQIYMVFIALDFQVFVAFVLQYNIVVVHYSEPEFGLTMAMLPASLLILLLAVYSARSESRILTGISIIGYIAGLTYVLVQLIVLCTDDYRSKTDGNVEMLLCGFIAMILISASLILAVKCMVNFDRGLKSVFLHDQISCDFHMVPSPSP</sequence>
<dbReference type="PANTHER" id="PTHR34391:SF1">
    <property type="entry name" value="UPF0658 GOLGI APPARATUS MEMBRANE PROTEIN C1952.10C-RELATED"/>
    <property type="match status" value="1"/>
</dbReference>
<accession>A0A5N6ZUU0</accession>
<evidence type="ECO:0000256" key="1">
    <source>
        <dbReference type="SAM" id="Phobius"/>
    </source>
</evidence>
<feature type="transmembrane region" description="Helical" evidence="1">
    <location>
        <begin position="106"/>
        <end position="129"/>
    </location>
</feature>